<keyword evidence="1" id="KW-1133">Transmembrane helix</keyword>
<gene>
    <name evidence="3" type="primary">LOC129324672</name>
</gene>
<keyword evidence="1" id="KW-0812">Transmembrane</keyword>
<keyword evidence="2" id="KW-1185">Reference proteome</keyword>
<name>A0AA97IYW9_EUBMA</name>
<evidence type="ECO:0000313" key="3">
    <source>
        <dbReference type="RefSeq" id="XP_054828006.1"/>
    </source>
</evidence>
<feature type="transmembrane region" description="Helical" evidence="1">
    <location>
        <begin position="110"/>
        <end position="132"/>
    </location>
</feature>
<evidence type="ECO:0000313" key="2">
    <source>
        <dbReference type="Proteomes" id="UP001190640"/>
    </source>
</evidence>
<dbReference type="RefSeq" id="XP_054828006.1">
    <property type="nucleotide sequence ID" value="XM_054972031.1"/>
</dbReference>
<accession>A0AA97IYW9</accession>
<proteinExistence type="predicted"/>
<protein>
    <submittedName>
        <fullName evidence="3">Membrane-spanning 4-domains subfamily A member 15-like isoform X2</fullName>
    </submittedName>
</protein>
<reference evidence="3" key="1">
    <citation type="submission" date="2025-08" db="UniProtKB">
        <authorList>
            <consortium name="RefSeq"/>
        </authorList>
    </citation>
    <scope>IDENTIFICATION</scope>
    <source>
        <tissue evidence="3">Blood</tissue>
    </source>
</reference>
<feature type="transmembrane region" description="Helical" evidence="1">
    <location>
        <begin position="152"/>
        <end position="170"/>
    </location>
</feature>
<dbReference type="Proteomes" id="UP001190640">
    <property type="component" value="Chromosome 2"/>
</dbReference>
<keyword evidence="1" id="KW-0472">Membrane</keyword>
<sequence length="199" mass="21728">MQMAEAPSMNNQTFVIIPPPGMTTILQNQALFPSTINQPPGKVQDTDQPLQTMYQMDQHTGGTGTAGNRYKGHGDAVLGGCPKVVGFIFSGSLLVFTAHYQTSCVMKCSLALNIISSFASAIGVFFFLADILYFPGDQYEQHAVDWKMAQGLSNTILFFAILEFFIGIIASHSSYNALSHQDEEAICLVTDLKDEVMTQ</sequence>
<evidence type="ECO:0000256" key="1">
    <source>
        <dbReference type="SAM" id="Phobius"/>
    </source>
</evidence>
<organism evidence="2 3">
    <name type="scientific">Eublepharis macularius</name>
    <name type="common">Leopard gecko</name>
    <name type="synonym">Cyrtodactylus macularius</name>
    <dbReference type="NCBI Taxonomy" id="481883"/>
    <lineage>
        <taxon>Eukaryota</taxon>
        <taxon>Metazoa</taxon>
        <taxon>Chordata</taxon>
        <taxon>Craniata</taxon>
        <taxon>Vertebrata</taxon>
        <taxon>Euteleostomi</taxon>
        <taxon>Lepidosauria</taxon>
        <taxon>Squamata</taxon>
        <taxon>Bifurcata</taxon>
        <taxon>Gekkota</taxon>
        <taxon>Eublepharidae</taxon>
        <taxon>Eublepharinae</taxon>
        <taxon>Eublepharis</taxon>
    </lineage>
</organism>
<dbReference type="AlphaFoldDB" id="A0AA97IYW9"/>
<feature type="transmembrane region" description="Helical" evidence="1">
    <location>
        <begin position="76"/>
        <end position="98"/>
    </location>
</feature>
<dbReference type="GeneID" id="129324672"/>